<sequence length="107" mass="11475">MESEVRQFAPHERVSRCTLQSYLEGINFEQVAASMVAQVILALLGLDLGEASCEAPRFAALLARPPALTQQLDFATALWGSAGEPAAAVVQQHRRQSSPNSPRGKAS</sequence>
<gene>
    <name evidence="2" type="ORF">EVOR1521_LOCUS21367</name>
</gene>
<dbReference type="EMBL" id="CAUJNA010003262">
    <property type="protein sequence ID" value="CAJ1397326.1"/>
    <property type="molecule type" value="Genomic_DNA"/>
</dbReference>
<organism evidence="2 3">
    <name type="scientific">Effrenium voratum</name>
    <dbReference type="NCBI Taxonomy" id="2562239"/>
    <lineage>
        <taxon>Eukaryota</taxon>
        <taxon>Sar</taxon>
        <taxon>Alveolata</taxon>
        <taxon>Dinophyceae</taxon>
        <taxon>Suessiales</taxon>
        <taxon>Symbiodiniaceae</taxon>
        <taxon>Effrenium</taxon>
    </lineage>
</organism>
<feature type="region of interest" description="Disordered" evidence="1">
    <location>
        <begin position="88"/>
        <end position="107"/>
    </location>
</feature>
<keyword evidence="3" id="KW-1185">Reference proteome</keyword>
<evidence type="ECO:0000256" key="1">
    <source>
        <dbReference type="SAM" id="MobiDB-lite"/>
    </source>
</evidence>
<reference evidence="2" key="1">
    <citation type="submission" date="2023-08" db="EMBL/GenBank/DDBJ databases">
        <authorList>
            <person name="Chen Y."/>
            <person name="Shah S."/>
            <person name="Dougan E. K."/>
            <person name="Thang M."/>
            <person name="Chan C."/>
        </authorList>
    </citation>
    <scope>NUCLEOTIDE SEQUENCE</scope>
</reference>
<evidence type="ECO:0000313" key="2">
    <source>
        <dbReference type="EMBL" id="CAJ1397326.1"/>
    </source>
</evidence>
<proteinExistence type="predicted"/>
<protein>
    <submittedName>
        <fullName evidence="2">Uncharacterized protein</fullName>
    </submittedName>
</protein>
<comment type="caution">
    <text evidence="2">The sequence shown here is derived from an EMBL/GenBank/DDBJ whole genome shotgun (WGS) entry which is preliminary data.</text>
</comment>
<accession>A0AA36NBH4</accession>
<dbReference type="AlphaFoldDB" id="A0AA36NBH4"/>
<evidence type="ECO:0000313" key="3">
    <source>
        <dbReference type="Proteomes" id="UP001178507"/>
    </source>
</evidence>
<name>A0AA36NBH4_9DINO</name>
<dbReference type="Proteomes" id="UP001178507">
    <property type="component" value="Unassembled WGS sequence"/>
</dbReference>